<comment type="caution">
    <text evidence="2">The sequence shown here is derived from an EMBL/GenBank/DDBJ whole genome shotgun (WGS) entry which is preliminary data.</text>
</comment>
<sequence>MHTSRRTTFEEEGQGGGNVRLTLPVQGGVGATRFRVEGEGAAGTFYSCRERLGNESTSVSMGVFRWAVQILQFSKSSGSDGGNNGYLTQGVQYMHVLVS</sequence>
<evidence type="ECO:0000313" key="3">
    <source>
        <dbReference type="Proteomes" id="UP001059041"/>
    </source>
</evidence>
<gene>
    <name evidence="2" type="ORF">IRJ41_001983</name>
</gene>
<dbReference type="AlphaFoldDB" id="A0A9W8C6F3"/>
<dbReference type="EMBL" id="JAFHDT010000006">
    <property type="protein sequence ID" value="KAI7808318.1"/>
    <property type="molecule type" value="Genomic_DNA"/>
</dbReference>
<keyword evidence="3" id="KW-1185">Reference proteome</keyword>
<name>A0A9W8C6F3_TRIRA</name>
<feature type="region of interest" description="Disordered" evidence="1">
    <location>
        <begin position="1"/>
        <end position="22"/>
    </location>
</feature>
<dbReference type="Proteomes" id="UP001059041">
    <property type="component" value="Linkage Group LG6"/>
</dbReference>
<reference evidence="2" key="1">
    <citation type="submission" date="2021-02" db="EMBL/GenBank/DDBJ databases">
        <title>Comparative genomics reveals that relaxation of natural selection precedes convergent phenotypic evolution of cavefish.</title>
        <authorList>
            <person name="Peng Z."/>
        </authorList>
    </citation>
    <scope>NUCLEOTIDE SEQUENCE</scope>
    <source>
        <tissue evidence="2">Muscle</tissue>
    </source>
</reference>
<proteinExistence type="predicted"/>
<organism evidence="2 3">
    <name type="scientific">Triplophysa rosa</name>
    <name type="common">Cave loach</name>
    <dbReference type="NCBI Taxonomy" id="992332"/>
    <lineage>
        <taxon>Eukaryota</taxon>
        <taxon>Metazoa</taxon>
        <taxon>Chordata</taxon>
        <taxon>Craniata</taxon>
        <taxon>Vertebrata</taxon>
        <taxon>Euteleostomi</taxon>
        <taxon>Actinopterygii</taxon>
        <taxon>Neopterygii</taxon>
        <taxon>Teleostei</taxon>
        <taxon>Ostariophysi</taxon>
        <taxon>Cypriniformes</taxon>
        <taxon>Nemacheilidae</taxon>
        <taxon>Triplophysa</taxon>
    </lineage>
</organism>
<evidence type="ECO:0000256" key="1">
    <source>
        <dbReference type="SAM" id="MobiDB-lite"/>
    </source>
</evidence>
<evidence type="ECO:0000313" key="2">
    <source>
        <dbReference type="EMBL" id="KAI7808318.1"/>
    </source>
</evidence>
<accession>A0A9W8C6F3</accession>
<protein>
    <submittedName>
        <fullName evidence="2">Uncharacterized protein</fullName>
    </submittedName>
</protein>